<evidence type="ECO:0000313" key="3">
    <source>
        <dbReference type="Proteomes" id="UP000597338"/>
    </source>
</evidence>
<dbReference type="InterPro" id="IPR041657">
    <property type="entry name" value="HTH_17"/>
</dbReference>
<sequence>MKSYLKVLISQQQQLISQQDHLIEINRQLLAGVMAFNLPGSNEAAEPAEPEPDTLYNRKEAADFLLVDPRTVTRYRNSGKLRFVYNADNRIRYREEDLSDCYFWKWGKRP</sequence>
<keyword evidence="3" id="KW-1185">Reference proteome</keyword>
<protein>
    <recommendedName>
        <fullName evidence="1">Helix-turn-helix domain-containing protein</fullName>
    </recommendedName>
</protein>
<dbReference type="EMBL" id="BMIK01000013">
    <property type="protein sequence ID" value="GGC38456.1"/>
    <property type="molecule type" value="Genomic_DNA"/>
</dbReference>
<name>A0ABQ1MCW5_9SPHI</name>
<comment type="caution">
    <text evidence="2">The sequence shown here is derived from an EMBL/GenBank/DDBJ whole genome shotgun (WGS) entry which is preliminary data.</text>
</comment>
<evidence type="ECO:0000313" key="2">
    <source>
        <dbReference type="EMBL" id="GGC38456.1"/>
    </source>
</evidence>
<dbReference type="Proteomes" id="UP000597338">
    <property type="component" value="Unassembled WGS sequence"/>
</dbReference>
<evidence type="ECO:0000259" key="1">
    <source>
        <dbReference type="Pfam" id="PF12728"/>
    </source>
</evidence>
<dbReference type="Pfam" id="PF12728">
    <property type="entry name" value="HTH_17"/>
    <property type="match status" value="1"/>
</dbReference>
<proteinExistence type="predicted"/>
<dbReference type="SUPFAM" id="SSF46955">
    <property type="entry name" value="Putative DNA-binding domain"/>
    <property type="match status" value="1"/>
</dbReference>
<accession>A0ABQ1MCW5</accession>
<gene>
    <name evidence="2" type="ORF">GCM10011386_33190</name>
</gene>
<dbReference type="RefSeq" id="WP_188752579.1">
    <property type="nucleotide sequence ID" value="NZ_BMIK01000013.1"/>
</dbReference>
<reference evidence="3" key="1">
    <citation type="journal article" date="2019" name="Int. J. Syst. Evol. Microbiol.">
        <title>The Global Catalogue of Microorganisms (GCM) 10K type strain sequencing project: providing services to taxonomists for standard genome sequencing and annotation.</title>
        <authorList>
            <consortium name="The Broad Institute Genomics Platform"/>
            <consortium name="The Broad Institute Genome Sequencing Center for Infectious Disease"/>
            <person name="Wu L."/>
            <person name="Ma J."/>
        </authorList>
    </citation>
    <scope>NUCLEOTIDE SEQUENCE [LARGE SCALE GENOMIC DNA]</scope>
    <source>
        <strain evidence="3">CGMCC 1.15342</strain>
    </source>
</reference>
<feature type="domain" description="Helix-turn-helix" evidence="1">
    <location>
        <begin position="55"/>
        <end position="98"/>
    </location>
</feature>
<organism evidence="2 3">
    <name type="scientific">Parapedobacter defluvii</name>
    <dbReference type="NCBI Taxonomy" id="2045106"/>
    <lineage>
        <taxon>Bacteria</taxon>
        <taxon>Pseudomonadati</taxon>
        <taxon>Bacteroidota</taxon>
        <taxon>Sphingobacteriia</taxon>
        <taxon>Sphingobacteriales</taxon>
        <taxon>Sphingobacteriaceae</taxon>
        <taxon>Parapedobacter</taxon>
    </lineage>
</organism>
<dbReference type="InterPro" id="IPR009061">
    <property type="entry name" value="DNA-bd_dom_put_sf"/>
</dbReference>